<dbReference type="Gene3D" id="3.10.50.40">
    <property type="match status" value="3"/>
</dbReference>
<dbReference type="KEGG" id="sgrg:L0C25_21430"/>
<keyword evidence="5 6" id="KW-0413">Isomerase</keyword>
<feature type="region of interest" description="Disordered" evidence="7">
    <location>
        <begin position="25"/>
        <end position="54"/>
    </location>
</feature>
<dbReference type="PROSITE" id="PS50059">
    <property type="entry name" value="FKBP_PPIASE"/>
    <property type="match status" value="3"/>
</dbReference>
<evidence type="ECO:0000256" key="2">
    <source>
        <dbReference type="ARBA" id="ARBA00006577"/>
    </source>
</evidence>
<dbReference type="RefSeq" id="WP_271633818.1">
    <property type="nucleotide sequence ID" value="NZ_CP094970.1"/>
</dbReference>
<evidence type="ECO:0000256" key="3">
    <source>
        <dbReference type="ARBA" id="ARBA00013194"/>
    </source>
</evidence>
<dbReference type="EMBL" id="CP094970">
    <property type="protein sequence ID" value="UYM05051.1"/>
    <property type="molecule type" value="Genomic_DNA"/>
</dbReference>
<evidence type="ECO:0000313" key="10">
    <source>
        <dbReference type="EMBL" id="UYM05051.1"/>
    </source>
</evidence>
<evidence type="ECO:0000256" key="7">
    <source>
        <dbReference type="SAM" id="MobiDB-lite"/>
    </source>
</evidence>
<proteinExistence type="inferred from homology"/>
<feature type="domain" description="PPIase FKBP-type" evidence="9">
    <location>
        <begin position="77"/>
        <end position="170"/>
    </location>
</feature>
<feature type="chain" id="PRO_5041204085" description="peptidylprolyl isomerase" evidence="8">
    <location>
        <begin position="24"/>
        <end position="452"/>
    </location>
</feature>
<dbReference type="InterPro" id="IPR046357">
    <property type="entry name" value="PPIase_dom_sf"/>
</dbReference>
<feature type="domain" description="PPIase FKBP-type" evidence="9">
    <location>
        <begin position="221"/>
        <end position="313"/>
    </location>
</feature>
<keyword evidence="8" id="KW-0732">Signal</keyword>
<dbReference type="AlphaFoldDB" id="A0AA46YL05"/>
<dbReference type="Proteomes" id="UP001164390">
    <property type="component" value="Chromosome"/>
</dbReference>
<comment type="similarity">
    <text evidence="2">Belongs to the FKBP-type PPIase family.</text>
</comment>
<feature type="domain" description="PPIase FKBP-type" evidence="9">
    <location>
        <begin position="364"/>
        <end position="452"/>
    </location>
</feature>
<evidence type="ECO:0000256" key="5">
    <source>
        <dbReference type="ARBA" id="ARBA00023235"/>
    </source>
</evidence>
<comment type="catalytic activity">
    <reaction evidence="1 6">
        <text>[protein]-peptidylproline (omega=180) = [protein]-peptidylproline (omega=0)</text>
        <dbReference type="Rhea" id="RHEA:16237"/>
        <dbReference type="Rhea" id="RHEA-COMP:10747"/>
        <dbReference type="Rhea" id="RHEA-COMP:10748"/>
        <dbReference type="ChEBI" id="CHEBI:83833"/>
        <dbReference type="ChEBI" id="CHEBI:83834"/>
        <dbReference type="EC" id="5.2.1.8"/>
    </reaction>
</comment>
<protein>
    <recommendedName>
        <fullName evidence="3 6">peptidylprolyl isomerase</fullName>
        <ecNumber evidence="3 6">5.2.1.8</ecNumber>
    </recommendedName>
</protein>
<evidence type="ECO:0000259" key="9">
    <source>
        <dbReference type="PROSITE" id="PS50059"/>
    </source>
</evidence>
<evidence type="ECO:0000256" key="8">
    <source>
        <dbReference type="SAM" id="SignalP"/>
    </source>
</evidence>
<evidence type="ECO:0000313" key="11">
    <source>
        <dbReference type="Proteomes" id="UP001164390"/>
    </source>
</evidence>
<gene>
    <name evidence="10" type="ORF">L0C25_21430</name>
</gene>
<evidence type="ECO:0000256" key="4">
    <source>
        <dbReference type="ARBA" id="ARBA00023110"/>
    </source>
</evidence>
<evidence type="ECO:0000256" key="1">
    <source>
        <dbReference type="ARBA" id="ARBA00000971"/>
    </source>
</evidence>
<dbReference type="PROSITE" id="PS51257">
    <property type="entry name" value="PROKAR_LIPOPROTEIN"/>
    <property type="match status" value="1"/>
</dbReference>
<keyword evidence="4 6" id="KW-0697">Rotamase</keyword>
<feature type="signal peptide" evidence="8">
    <location>
        <begin position="1"/>
        <end position="23"/>
    </location>
</feature>
<organism evidence="10 11">
    <name type="scientific">Solicola gregarius</name>
    <dbReference type="NCBI Taxonomy" id="2908642"/>
    <lineage>
        <taxon>Bacteria</taxon>
        <taxon>Bacillati</taxon>
        <taxon>Actinomycetota</taxon>
        <taxon>Actinomycetes</taxon>
        <taxon>Propionibacteriales</taxon>
        <taxon>Nocardioidaceae</taxon>
        <taxon>Solicola</taxon>
    </lineage>
</organism>
<name>A0AA46YL05_9ACTN</name>
<dbReference type="PANTHER" id="PTHR43811:SF19">
    <property type="entry name" value="39 KDA FK506-BINDING NUCLEAR PROTEIN"/>
    <property type="match status" value="1"/>
</dbReference>
<accession>A0AA46YL05</accession>
<dbReference type="PANTHER" id="PTHR43811">
    <property type="entry name" value="FKBP-TYPE PEPTIDYL-PROLYL CIS-TRANS ISOMERASE FKPA"/>
    <property type="match status" value="1"/>
</dbReference>
<sequence>MRSLPVRLLALILAPLLVLTACGGDDDDSGGSSSSDDIEVTGDFGKAPEVDIPDKYSVDESDTRVISEGDGAEVKAGDDVLVQLAAYNGTTGADIFSMFSGQTAQPQTMKVDDKASLIPGLADRIEGQTVGSRLLVSITPEDGFGEQGNSQAGIGPDDTVVALVDLLPTEEAPKATGTIDDVKVTGSYGSKPTIDFKTPLFVDKTQSKVISKGDGDTVKAGDTVKVDYLGVNGRTGKEFDTSWKKGKSTPVDFPLTEGQLIPGFIQGLVGQKLGSRVAIAIPRDDAYGAGGNAQAGIEGTDTLVFVVDLQKPPEQPKATGTINDVKVTGKAGAKPKVTFKKPFYVAKTESKVLSQGSGTPLKAGDTVKVNYVGINGRSGKEFDGNYGGDPAEFTLTADKLIPGFIKGLIGQKPGSRVLITIPRDDGYGPNGNTQAGIEGTDTLVFVLDIAKK</sequence>
<reference evidence="10" key="1">
    <citation type="submission" date="2022-01" db="EMBL/GenBank/DDBJ databases">
        <title>Nocardioidaceae gen. sp. A5X3R13.</title>
        <authorList>
            <person name="Lopez Marin M.A."/>
            <person name="Uhlik O."/>
        </authorList>
    </citation>
    <scope>NUCLEOTIDE SEQUENCE</scope>
    <source>
        <strain evidence="10">A5X3R13</strain>
    </source>
</reference>
<dbReference type="EC" id="5.2.1.8" evidence="3 6"/>
<dbReference type="SUPFAM" id="SSF54534">
    <property type="entry name" value="FKBP-like"/>
    <property type="match status" value="3"/>
</dbReference>
<dbReference type="GO" id="GO:0003755">
    <property type="term" value="F:peptidyl-prolyl cis-trans isomerase activity"/>
    <property type="evidence" value="ECO:0007669"/>
    <property type="project" value="UniProtKB-KW"/>
</dbReference>
<keyword evidence="11" id="KW-1185">Reference proteome</keyword>
<dbReference type="Pfam" id="PF00254">
    <property type="entry name" value="FKBP_C"/>
    <property type="match status" value="3"/>
</dbReference>
<dbReference type="InterPro" id="IPR001179">
    <property type="entry name" value="PPIase_FKBP_dom"/>
</dbReference>
<evidence type="ECO:0000256" key="6">
    <source>
        <dbReference type="PROSITE-ProRule" id="PRU00277"/>
    </source>
</evidence>